<gene>
    <name evidence="1" type="ORF">EVAR_23692_1</name>
</gene>
<comment type="caution">
    <text evidence="1">The sequence shown here is derived from an EMBL/GenBank/DDBJ whole genome shotgun (WGS) entry which is preliminary data.</text>
</comment>
<proteinExistence type="predicted"/>
<evidence type="ECO:0000313" key="1">
    <source>
        <dbReference type="EMBL" id="GBP38485.1"/>
    </source>
</evidence>
<organism evidence="1 2">
    <name type="scientific">Eumeta variegata</name>
    <name type="common">Bagworm moth</name>
    <name type="synonym">Eumeta japonica</name>
    <dbReference type="NCBI Taxonomy" id="151549"/>
    <lineage>
        <taxon>Eukaryota</taxon>
        <taxon>Metazoa</taxon>
        <taxon>Ecdysozoa</taxon>
        <taxon>Arthropoda</taxon>
        <taxon>Hexapoda</taxon>
        <taxon>Insecta</taxon>
        <taxon>Pterygota</taxon>
        <taxon>Neoptera</taxon>
        <taxon>Endopterygota</taxon>
        <taxon>Lepidoptera</taxon>
        <taxon>Glossata</taxon>
        <taxon>Ditrysia</taxon>
        <taxon>Tineoidea</taxon>
        <taxon>Psychidae</taxon>
        <taxon>Oiketicinae</taxon>
        <taxon>Eumeta</taxon>
    </lineage>
</organism>
<sequence>MEQTILTFLFNDLNRIAIGTGIGSVLDFSQDRGQESRSCSISFYRGSGIVIKCKVEFGFGVEVDVGIVIRHCEPPLPLIRRLRLIQMDDVVFEARGGCKFTSLWAKNATCRHHCFKKGQIPPQDPLLKRYDYTSMNLYIDFLICIDEETASPLSRHLSARLSPESAAHNESYL</sequence>
<keyword evidence="2" id="KW-1185">Reference proteome</keyword>
<name>A0A4C1VL65_EUMVA</name>
<dbReference type="EMBL" id="BGZK01000349">
    <property type="protein sequence ID" value="GBP38485.1"/>
    <property type="molecule type" value="Genomic_DNA"/>
</dbReference>
<dbReference type="Proteomes" id="UP000299102">
    <property type="component" value="Unassembled WGS sequence"/>
</dbReference>
<dbReference type="AlphaFoldDB" id="A0A4C1VL65"/>
<evidence type="ECO:0000313" key="2">
    <source>
        <dbReference type="Proteomes" id="UP000299102"/>
    </source>
</evidence>
<accession>A0A4C1VL65</accession>
<protein>
    <submittedName>
        <fullName evidence="1">Uncharacterized protein</fullName>
    </submittedName>
</protein>
<reference evidence="1 2" key="1">
    <citation type="journal article" date="2019" name="Commun. Biol.">
        <title>The bagworm genome reveals a unique fibroin gene that provides high tensile strength.</title>
        <authorList>
            <person name="Kono N."/>
            <person name="Nakamura H."/>
            <person name="Ohtoshi R."/>
            <person name="Tomita M."/>
            <person name="Numata K."/>
            <person name="Arakawa K."/>
        </authorList>
    </citation>
    <scope>NUCLEOTIDE SEQUENCE [LARGE SCALE GENOMIC DNA]</scope>
</reference>